<dbReference type="SUPFAM" id="SSF48371">
    <property type="entry name" value="ARM repeat"/>
    <property type="match status" value="1"/>
</dbReference>
<evidence type="ECO:0000313" key="4">
    <source>
        <dbReference type="Proteomes" id="UP001648503"/>
    </source>
</evidence>
<evidence type="ECO:0000256" key="1">
    <source>
        <dbReference type="SAM" id="MobiDB-lite"/>
    </source>
</evidence>
<comment type="caution">
    <text evidence="3">The sequence shown here is derived from an EMBL/GenBank/DDBJ whole genome shotgun (WGS) entry which is preliminary data.</text>
</comment>
<dbReference type="Proteomes" id="UP001648503">
    <property type="component" value="Unassembled WGS sequence"/>
</dbReference>
<gene>
    <name evidence="3" type="ORF">BASA50_006143</name>
</gene>
<sequence length="2528" mass="278703">MQFTCDRRCHLPTTNTSHHFANPRSPLAMYTITLSQQTGARCIQYLLSLPSDPSDMEILKAEESLTKLLAPFVVLNTFLATISQGLMDDMQLFIYHDLIRDRLPAISQDLMNDGLVLVLDKLIPCQHPVLQIKALELAGSVVRRLTCRLLGEFIPKYWTFAMVAELRSMHPAVRLSAASACVATLTVFPVGSHPAVFFDIVFDAFCAETDPPILFELLGIVAAGYYRNQLYDRIDAVVHKMGLLIESRNIQLVVACTDHLSTIFDKFFQNNLDLFAQLGMIELFVQPLRVNNRSVVAAGLRSLIRIYKEVNTPKIIDQLKTMNTLDVLSRRLVEYPDDTPMCHDVLKLGCHMASDMDYYPLPSVFREAIGKLVESIADENLDISREALRPNGLEILPLLGQPPCPCSMKMSRVLEKTSQEHREFERTMLNKLDTLADNVSQQIVSLVSSFQTALSSIEAKVDSLVQGVDNVRTEVEGTRVDIDTVVEGADSEMCSVKEYLKAVASSSAIIMSKLEVLGSSPHVPQLLHQPSYAMMASHLPVNTPITRTAVRKPSAATAAAPASLVPPVKITRGGILNTPLPTMSHQAARVLLRTEPEQQASATARFQKHQAATRSQILPLPHCLILRMHTNSTRLQIIIDDHEVMRLRGSAFQLGNITCAAIADPRAAPFPSATSEEKNISMKIWVGKQVQTILRPATLPRTRKFLYDAIQASGEVAVQHAAKLAENIFRPTPHGAAIPRVKKRPSQNLIWMDPMSRYTLSTTHPTPAAQLTPDFPVSDFSGLSVLPDTSLEPPIHSPTIPENFENFHFLHDFDPPGMVSDDSESMVPLGDHLTSPVKILTRSLIIHGHVSKLEIFHALLKTLFPPPSCMHPDSRSTCSICSESLLYSIIAVRRKISAHWSAFFLDIIPRHFQAVMNHLCAQKYMRWNIRAARDNSLYPRPRSNTPIKPPPNSRRIISWNINGLVSKRNDLREHIAEVKPLLLMLQETNLDTNAFRFTAPKYSFIQHPATGPGKRGIALGFLAVLPAREIEGVPGTLILAKVPGLTEQQVWTVGSIYLGKNDRQATLKLVERALELATRDHNRPIIIGGDWNAPHATLQRKVSSWGFGLHVVSFSGSKATFRGRTATARWSSIDHFVCNQAARALLTSPRVNRQPYISDHWPIYASLLAVPPTPPDVFIPTFNPDRCKELAPTISLCNQFSILANLPDGCDSDTVTNRLLDIINPNTAFSSLSNLPLIDTPVPVQHRRLYRATTKKAICRAKNAYRAWLASRNSILSSQEAIQGKYNQYILAEATASRLTKQDDRLRWRSHCTRIDNLLAGGCAKQAWNAAKRMACASGHSCRSSNPIRNEEGVLQFQPISICNTLRSHYMRLAEAGEGHSLDPTHWETIPQPPQHIPSSSTLSMDLPFSLRELDHALGSMHPRKAPGDDGITTALMQAIAHDPKDHGTGDVNLDRPGALALLRVANTIFLSGVIPKVWRCATIISIPKKGDATLASNLRGISLINVGLKILCKMVQTRLSSLLESNNVLVPEQGGFRTREESTAQVCALMDILHRRQIADLNSHIAFIDISKAFDTVPIHALLFKLRCIGIPTITMNFLSALYSTSNARIRSGSLLSDPFPVQRGVRQGCPLSGLLFNVFINDVLDGVAPISVPGLSQEHHPRGLMFADDIAIIAPSHESLCTSMGTIADWATRWEMSFGVAKCGIMHVAPIPAPLSRLRFCQLNNPLDTAAAETADQTPITPSSHPSSPISPSSSLSIYSDISNTSSYHPSSPLSTSSSIYIPAPPVPQPALFPTSATPTQTQTQLTHPIQLHGIDLPSVSQYEYLGVIIDDLLTLSPWLVKKKRAITAAVHSISPLLRNNFLSTRYRLTIFNGLVLGVAYYGLELIGGNSTLARRLQAPVNTGIRMILKAPLFTPIAPMLTDCGIISLDAHAILARVRLTVKATTIKTPLRTLLLPSTIPFHSNSWFWTRRSRSLIRFVHPNMSLFHFNIPISTNGLFHNPIPTNPPITSSNINRSIPNTQSLHTSITSTSTTIPSTPTIAEIRRQRSKYAFERTFQVWGKSKLACSYVQANHASSAKFLRSPALSTGQAIGVSLLSLARCGGLWDYPRALKAGLLHPTATNPDQLGSPSLCILCHAHLECKPMAHLVVDCTHPTVVFARVDTQLLQAINDTRVQIFDCTLHTTTTTTTITTTPASPSLSTATINSNPDPIGASAIWDSVNTHTPIDNYQYSLRTTPEFTPSSSSSPSGFPIFSFFQFSPHTRFEPPISVAHSEIPRQVQDTVEENPTASRTTTTDTHTAAISSTPTPTQISYIGSDDILTVLLGGSLPGTNTAGNTEACPGQQWLTDFPGSKLRTNMEDYGIVGLLQTIQKRENDRPDLVSQINQFAMKYFPHLSNTFSSLFIPYEANSDLSLSAALPGSVMPDPHTLVELRYLEFIGSLLAKSNWWEKIHDELISSRWRSEALAQDVSEANIDLAFDQLRSFCQHYIHKASHGSAIISPGAVERTFVMDHGVPDLYTSRLSMV</sequence>
<dbReference type="PROSITE" id="PS50878">
    <property type="entry name" value="RT_POL"/>
    <property type="match status" value="1"/>
</dbReference>
<evidence type="ECO:0000259" key="2">
    <source>
        <dbReference type="PROSITE" id="PS50878"/>
    </source>
</evidence>
<reference evidence="3 4" key="1">
    <citation type="submission" date="2021-02" db="EMBL/GenBank/DDBJ databases">
        <title>Variation within the Batrachochytrium salamandrivorans European outbreak.</title>
        <authorList>
            <person name="Kelly M."/>
            <person name="Pasmans F."/>
            <person name="Shea T.P."/>
            <person name="Munoz J.F."/>
            <person name="Carranza S."/>
            <person name="Cuomo C.A."/>
            <person name="Martel A."/>
        </authorList>
    </citation>
    <scope>NUCLEOTIDE SEQUENCE [LARGE SCALE GENOMIC DNA]</scope>
    <source>
        <strain evidence="3 4">AMFP18/2</strain>
    </source>
</reference>
<evidence type="ECO:0000313" key="3">
    <source>
        <dbReference type="EMBL" id="KAH6595067.1"/>
    </source>
</evidence>
<dbReference type="InterPro" id="IPR016024">
    <property type="entry name" value="ARM-type_fold"/>
</dbReference>
<feature type="compositionally biased region" description="Low complexity" evidence="1">
    <location>
        <begin position="2291"/>
        <end position="2308"/>
    </location>
</feature>
<dbReference type="InterPro" id="IPR036691">
    <property type="entry name" value="Endo/exonu/phosph_ase_sf"/>
</dbReference>
<name>A0ABQ8FAS7_9FUNG</name>
<dbReference type="CDD" id="cd01650">
    <property type="entry name" value="RT_nLTR_like"/>
    <property type="match status" value="1"/>
</dbReference>
<dbReference type="SUPFAM" id="SSF56672">
    <property type="entry name" value="DNA/RNA polymerases"/>
    <property type="match status" value="1"/>
</dbReference>
<organism evidence="3 4">
    <name type="scientific">Batrachochytrium salamandrivorans</name>
    <dbReference type="NCBI Taxonomy" id="1357716"/>
    <lineage>
        <taxon>Eukaryota</taxon>
        <taxon>Fungi</taxon>
        <taxon>Fungi incertae sedis</taxon>
        <taxon>Chytridiomycota</taxon>
        <taxon>Chytridiomycota incertae sedis</taxon>
        <taxon>Chytridiomycetes</taxon>
        <taxon>Rhizophydiales</taxon>
        <taxon>Rhizophydiales incertae sedis</taxon>
        <taxon>Batrachochytrium</taxon>
    </lineage>
</organism>
<feature type="compositionally biased region" description="Low complexity" evidence="1">
    <location>
        <begin position="1740"/>
        <end position="1757"/>
    </location>
</feature>
<feature type="region of interest" description="Disordered" evidence="1">
    <location>
        <begin position="1735"/>
        <end position="1757"/>
    </location>
</feature>
<dbReference type="InterPro" id="IPR000477">
    <property type="entry name" value="RT_dom"/>
</dbReference>
<proteinExistence type="predicted"/>
<dbReference type="SUPFAM" id="SSF56219">
    <property type="entry name" value="DNase I-like"/>
    <property type="match status" value="1"/>
</dbReference>
<dbReference type="PANTHER" id="PTHR19446">
    <property type="entry name" value="REVERSE TRANSCRIPTASES"/>
    <property type="match status" value="1"/>
</dbReference>
<accession>A0ABQ8FAS7</accession>
<dbReference type="Pfam" id="PF00078">
    <property type="entry name" value="RVT_1"/>
    <property type="match status" value="1"/>
</dbReference>
<feature type="region of interest" description="Disordered" evidence="1">
    <location>
        <begin position="2284"/>
        <end position="2309"/>
    </location>
</feature>
<dbReference type="EMBL" id="JAFCIX010000314">
    <property type="protein sequence ID" value="KAH6595067.1"/>
    <property type="molecule type" value="Genomic_DNA"/>
</dbReference>
<dbReference type="Pfam" id="PF03372">
    <property type="entry name" value="Exo_endo_phos"/>
    <property type="match status" value="1"/>
</dbReference>
<dbReference type="InterPro" id="IPR005135">
    <property type="entry name" value="Endo/exonuclease/phosphatase"/>
</dbReference>
<dbReference type="Gene3D" id="3.60.10.10">
    <property type="entry name" value="Endonuclease/exonuclease/phosphatase"/>
    <property type="match status" value="1"/>
</dbReference>
<feature type="domain" description="Reverse transcriptase" evidence="2">
    <location>
        <begin position="1468"/>
        <end position="1727"/>
    </location>
</feature>
<protein>
    <recommendedName>
        <fullName evidence="2">Reverse transcriptase domain-containing protein</fullName>
    </recommendedName>
</protein>
<keyword evidence="4" id="KW-1185">Reference proteome</keyword>
<dbReference type="InterPro" id="IPR043502">
    <property type="entry name" value="DNA/RNA_pol_sf"/>
</dbReference>